<accession>Q4A7S6</accession>
<evidence type="ECO:0000313" key="3">
    <source>
        <dbReference type="Proteomes" id="UP000000553"/>
    </source>
</evidence>
<dbReference type="KEGG" id="mhp:MHP7448_0446"/>
<name>Q4A7S6_MESH7</name>
<dbReference type="Proteomes" id="UP000000553">
    <property type="component" value="Chromosome"/>
</dbReference>
<proteinExistence type="predicted"/>
<keyword evidence="1" id="KW-0812">Transmembrane</keyword>
<dbReference type="HOGENOM" id="CLU_1675919_0_0_14"/>
<gene>
    <name evidence="2" type="ordered locus">MHP7448_0446</name>
</gene>
<sequence length="157" mass="18756">MIKIKAGNKTTIALPDDFYFFSLIGLPFLLNNTRNALKLSLRLFIFDYFNFDFLIFKIAIADWIKIDIGFNPIWFNIRIDKIFNFDFINIYIKWFFIFKFGINPDTWINLGIIINWYKSIFLISIKIFKIKFGRNLSVFVFSSPCCSNNCICFFIFH</sequence>
<keyword evidence="1" id="KW-0472">Membrane</keyword>
<organism evidence="2 3">
    <name type="scientific">Mesomycoplasma hyopneumoniae (strain 7448)</name>
    <name type="common">Mycoplasma hyopneumoniae</name>
    <dbReference type="NCBI Taxonomy" id="262722"/>
    <lineage>
        <taxon>Bacteria</taxon>
        <taxon>Bacillati</taxon>
        <taxon>Mycoplasmatota</taxon>
        <taxon>Mycoplasmoidales</taxon>
        <taxon>Metamycoplasmataceae</taxon>
        <taxon>Mesomycoplasma</taxon>
    </lineage>
</organism>
<feature type="transmembrane region" description="Helical" evidence="1">
    <location>
        <begin position="42"/>
        <end position="61"/>
    </location>
</feature>
<dbReference type="EMBL" id="AE017244">
    <property type="protein sequence ID" value="AAZ53813.2"/>
    <property type="molecule type" value="Genomic_DNA"/>
</dbReference>
<feature type="transmembrane region" description="Helical" evidence="1">
    <location>
        <begin position="108"/>
        <end position="128"/>
    </location>
</feature>
<protein>
    <submittedName>
        <fullName evidence="2">Uncharacterized protein</fullName>
    </submittedName>
</protein>
<reference evidence="2 3" key="1">
    <citation type="journal article" date="2005" name="J. Bacteriol.">
        <title>Swine and poultry pathogens: the complete genome sequences of two strains of Mycoplasma hyopneumoniae and a strain of Mycoplasma synoviae.</title>
        <authorList>
            <person name="Vasconcelos A.T."/>
            <person name="Ferreira H.B."/>
            <person name="Bizarro C.V."/>
            <person name="Bonatto S.L."/>
            <person name="Carvalho M.O."/>
            <person name="Pinto P.M."/>
            <person name="Almeida D.F."/>
            <person name="Almeida L.G."/>
            <person name="Almeida R."/>
            <person name="Alves-Filho L."/>
            <person name="Assuncao E.N."/>
            <person name="Azevedo V.A."/>
            <person name="Bogo M.R."/>
            <person name="Brigido M.M."/>
            <person name="Brocchi M."/>
            <person name="Burity H.A."/>
            <person name="Camargo A.A."/>
            <person name="Camargo S.S."/>
            <person name="Carepo M.S."/>
            <person name="Carraro D.M."/>
            <person name="de Mattos Cascardo J.C."/>
            <person name="Castro L.A."/>
            <person name="Cavalcanti G."/>
            <person name="Chemale G."/>
            <person name="Collevatti R.G."/>
            <person name="Cunha C.W."/>
            <person name="Dallagiovanna B."/>
            <person name="Dambros B.P."/>
            <person name="Dellagostin O.A."/>
            <person name="Falcao C."/>
            <person name="Fantinatti-Garboggini F."/>
            <person name="Felipe M.S."/>
            <person name="Fiorentin L."/>
            <person name="Franco G.R."/>
            <person name="Freitas N.S."/>
            <person name="Frias D."/>
            <person name="Grangeiro T.B."/>
            <person name="Grisard E.C."/>
            <person name="Guimaraes C.T."/>
            <person name="Hungria M."/>
            <person name="Jardim S.N."/>
            <person name="Krieger M.A."/>
            <person name="Laurino J.P."/>
            <person name="Lima L.F."/>
            <person name="Lopes M.I."/>
            <person name="Loreto E.L."/>
            <person name="Madeira H.M."/>
            <person name="Manfio G.P."/>
            <person name="Maranhao A.Q."/>
            <person name="Martinkovics C.T."/>
            <person name="Medeiros S.R."/>
            <person name="Moreira M.A."/>
            <person name="Neiva M."/>
            <person name="Ramalho-Neto C.E."/>
            <person name="Nicolas M.F."/>
            <person name="Oliveira S.C."/>
            <person name="Paixao R.F."/>
            <person name="Pedrosa F.O."/>
            <person name="Pena S.D."/>
            <person name="Pereira M."/>
            <person name="Pereira-Ferrari L."/>
            <person name="Piffer I."/>
            <person name="Pinto L.S."/>
            <person name="Potrich D.P."/>
            <person name="Salim A.C."/>
            <person name="Santos F.R."/>
            <person name="Schmitt R."/>
            <person name="Schneider M.P."/>
            <person name="Schrank A."/>
            <person name="Schrank I.S."/>
            <person name="Schuck A.F."/>
            <person name="Seuanez H.N."/>
            <person name="Silva D.W."/>
            <person name="Silva R."/>
            <person name="Silva S.C."/>
            <person name="Soares C.M."/>
            <person name="Souza K.R."/>
            <person name="Souza R.C."/>
            <person name="Staats C.C."/>
            <person name="Steffens M.B."/>
            <person name="Teixeira S.M."/>
            <person name="Urmenyi T.P."/>
            <person name="Vainstein M.H."/>
            <person name="Zuccherato L.W."/>
            <person name="Simpson A.J."/>
            <person name="Zaha A."/>
        </authorList>
    </citation>
    <scope>NUCLEOTIDE SEQUENCE [LARGE SCALE GENOMIC DNA]</scope>
    <source>
        <strain evidence="2 3">7448</strain>
    </source>
</reference>
<dbReference type="AlphaFoldDB" id="Q4A7S6"/>
<keyword evidence="1" id="KW-1133">Transmembrane helix</keyword>
<evidence type="ECO:0000256" key="1">
    <source>
        <dbReference type="SAM" id="Phobius"/>
    </source>
</evidence>
<evidence type="ECO:0000313" key="2">
    <source>
        <dbReference type="EMBL" id="AAZ53813.2"/>
    </source>
</evidence>